<name>A0A0E3QKQ7_METBA</name>
<gene>
    <name evidence="3" type="ORF">MSBRW_0870</name>
</gene>
<reference evidence="3 4" key="1">
    <citation type="submission" date="2014-07" db="EMBL/GenBank/DDBJ databases">
        <title>Methanogenic archaea and the global carbon cycle.</title>
        <authorList>
            <person name="Henriksen J.R."/>
            <person name="Luke J."/>
            <person name="Reinhart S."/>
            <person name="Benedict M.N."/>
            <person name="Youngblut N.D."/>
            <person name="Metcalf M.E."/>
            <person name="Whitaker R.J."/>
            <person name="Metcalf W.W."/>
        </authorList>
    </citation>
    <scope>NUCLEOTIDE SEQUENCE [LARGE SCALE GENOMIC DNA]</scope>
    <source>
        <strain evidence="3 4">Wiesmoor</strain>
    </source>
</reference>
<dbReference type="KEGG" id="mbw:MSBRW_0870"/>
<dbReference type="EMBL" id="CP009526">
    <property type="protein sequence ID" value="AKB50123.1"/>
    <property type="molecule type" value="Genomic_DNA"/>
</dbReference>
<evidence type="ECO:0000256" key="1">
    <source>
        <dbReference type="ARBA" id="ARBA00023172"/>
    </source>
</evidence>
<protein>
    <submittedName>
        <fullName evidence="3">Integrase</fullName>
    </submittedName>
</protein>
<dbReference type="InterPro" id="IPR013762">
    <property type="entry name" value="Integrase-like_cat_sf"/>
</dbReference>
<accession>A0A0E3QKQ7</accession>
<sequence length="179" mass="20707">MSIYDHDKALNAVENRVEQANYCADNIKLIFKFENYFFANGLSNVQVLKYLSHLNVIAGWTDTSFSSMELEEVQAIVARIERSDWAEWTKHDYKLTVKRLFTWLGMEEKIKWIRISMKMNSSKLPEELISEDEIKRMIEAAEHPRNKAIVAVLYDTGARIGEMGSLKIKLLSLTNMVPS</sequence>
<dbReference type="InterPro" id="IPR011010">
    <property type="entry name" value="DNA_brk_join_enz"/>
</dbReference>
<dbReference type="GO" id="GO:0003677">
    <property type="term" value="F:DNA binding"/>
    <property type="evidence" value="ECO:0007669"/>
    <property type="project" value="InterPro"/>
</dbReference>
<dbReference type="GO" id="GO:0015074">
    <property type="term" value="P:DNA integration"/>
    <property type="evidence" value="ECO:0007669"/>
    <property type="project" value="InterPro"/>
</dbReference>
<dbReference type="PATRIC" id="fig|1434109.4.peg.1064"/>
<keyword evidence="1" id="KW-0233">DNA recombination</keyword>
<evidence type="ECO:0000313" key="3">
    <source>
        <dbReference type="EMBL" id="AKB50123.1"/>
    </source>
</evidence>
<organism evidence="3 4">
    <name type="scientific">Methanosarcina barkeri str. Wiesmoor</name>
    <dbReference type="NCBI Taxonomy" id="1434109"/>
    <lineage>
        <taxon>Archaea</taxon>
        <taxon>Methanobacteriati</taxon>
        <taxon>Methanobacteriota</taxon>
        <taxon>Stenosarchaea group</taxon>
        <taxon>Methanomicrobia</taxon>
        <taxon>Methanosarcinales</taxon>
        <taxon>Methanosarcinaceae</taxon>
        <taxon>Methanosarcina</taxon>
    </lineage>
</organism>
<dbReference type="RefSeq" id="WP_048102314.1">
    <property type="nucleotide sequence ID" value="NZ_CP009526.1"/>
</dbReference>
<dbReference type="PROSITE" id="PS51898">
    <property type="entry name" value="TYR_RECOMBINASE"/>
    <property type="match status" value="1"/>
</dbReference>
<dbReference type="InterPro" id="IPR002104">
    <property type="entry name" value="Integrase_catalytic"/>
</dbReference>
<dbReference type="Gene3D" id="1.10.443.10">
    <property type="entry name" value="Intergrase catalytic core"/>
    <property type="match status" value="1"/>
</dbReference>
<dbReference type="GeneID" id="24822304"/>
<dbReference type="Proteomes" id="UP000033038">
    <property type="component" value="Chromosome"/>
</dbReference>
<evidence type="ECO:0000259" key="2">
    <source>
        <dbReference type="PROSITE" id="PS51898"/>
    </source>
</evidence>
<dbReference type="SUPFAM" id="SSF56349">
    <property type="entry name" value="DNA breaking-rejoining enzymes"/>
    <property type="match status" value="1"/>
</dbReference>
<dbReference type="GO" id="GO:0006310">
    <property type="term" value="P:DNA recombination"/>
    <property type="evidence" value="ECO:0007669"/>
    <property type="project" value="UniProtKB-KW"/>
</dbReference>
<proteinExistence type="predicted"/>
<evidence type="ECO:0000313" key="4">
    <source>
        <dbReference type="Proteomes" id="UP000033038"/>
    </source>
</evidence>
<dbReference type="AlphaFoldDB" id="A0A0E3QKQ7"/>
<dbReference type="HOGENOM" id="CLU_1500283_0_0_2"/>
<feature type="domain" description="Tyr recombinase" evidence="2">
    <location>
        <begin position="123"/>
        <end position="179"/>
    </location>
</feature>